<dbReference type="GO" id="GO:0016787">
    <property type="term" value="F:hydrolase activity"/>
    <property type="evidence" value="ECO:0007669"/>
    <property type="project" value="UniProtKB-KW"/>
</dbReference>
<dbReference type="EMBL" id="JAAWWL010000001">
    <property type="protein sequence ID" value="NKI30495.1"/>
    <property type="molecule type" value="Genomic_DNA"/>
</dbReference>
<reference evidence="1 2" key="1">
    <citation type="submission" date="2020-04" db="EMBL/GenBank/DDBJ databases">
        <authorList>
            <person name="Yoon J."/>
        </authorList>
    </citation>
    <scope>NUCLEOTIDE SEQUENCE [LARGE SCALE GENOMIC DNA]</scope>
    <source>
        <strain evidence="1 2">DJ-13</strain>
    </source>
</reference>
<dbReference type="Proteomes" id="UP000718451">
    <property type="component" value="Unassembled WGS sequence"/>
</dbReference>
<organism evidence="1 2">
    <name type="scientific">Croceivirga thetidis</name>
    <dbReference type="NCBI Taxonomy" id="2721623"/>
    <lineage>
        <taxon>Bacteria</taxon>
        <taxon>Pseudomonadati</taxon>
        <taxon>Bacteroidota</taxon>
        <taxon>Flavobacteriia</taxon>
        <taxon>Flavobacteriales</taxon>
        <taxon>Flavobacteriaceae</taxon>
        <taxon>Croceivirga</taxon>
    </lineage>
</organism>
<accession>A0ABX1GNF4</accession>
<name>A0ABX1GNF4_9FLAO</name>
<dbReference type="Pfam" id="PF09411">
    <property type="entry name" value="PagL"/>
    <property type="match status" value="1"/>
</dbReference>
<comment type="caution">
    <text evidence="1">The sequence shown here is derived from an EMBL/GenBank/DDBJ whole genome shotgun (WGS) entry which is preliminary data.</text>
</comment>
<gene>
    <name evidence="1" type="ORF">HCU67_00950</name>
</gene>
<dbReference type="InterPro" id="IPR018550">
    <property type="entry name" value="Lipid-A_deacylase-rel"/>
</dbReference>
<evidence type="ECO:0000313" key="1">
    <source>
        <dbReference type="EMBL" id="NKI30495.1"/>
    </source>
</evidence>
<keyword evidence="1" id="KW-0378">Hydrolase</keyword>
<protein>
    <submittedName>
        <fullName evidence="1">Acyloxyacyl hydrolase</fullName>
    </submittedName>
</protein>
<keyword evidence="2" id="KW-1185">Reference proteome</keyword>
<sequence length="365" mass="41350">MRRSPLLIALVCCLFGFAQEKKNPTKYTLDASPFYGSILLHNSDIAHLITSHPGGVILGLNKKHFGSEEWEADFNYPDTGYTFIYQNMNNPTLGEHFGVYAHYNFYFFKRNLQFRIGQGIAYNTNPYDRETNFRNSAYGSHLLSSTMAIVNFHKENLVSGLGLKTGISLIHYSNANFKAPNTSTNTFAFNLGVVYDLNHKEEIDFKSYEKNDVTEPITFNGVIRTGLNEGDVVGSGQYGFLVLSAYADKRVGRKSALQFGGDFFLSYFLKELIRFQSNSFPEMMVDGNTDFKRVGLFVGHELFINKLSLITQLGYYVYYPFDFEGRVYNRIGLKRYFGDKFFGSVTLKAHSAAAEAVEFGIGIRL</sequence>
<dbReference type="Gene3D" id="2.40.160.20">
    <property type="match status" value="1"/>
</dbReference>
<proteinExistence type="predicted"/>
<dbReference type="RefSeq" id="WP_168550739.1">
    <property type="nucleotide sequence ID" value="NZ_JAAWWL010000001.1"/>
</dbReference>
<evidence type="ECO:0000313" key="2">
    <source>
        <dbReference type="Proteomes" id="UP000718451"/>
    </source>
</evidence>